<dbReference type="AlphaFoldDB" id="A0A917GFW6"/>
<sequence>MKTILSILVIFCFTKWSNAQTIEKFSIDSGGASVTAGGIEILYTIGEVNVQELSSGNIQVSEGFINPITLMIKLDPKIFLEGPYATSLMNDDLRIAGIIPTSSPYIDNVTCNASVFNTTGTNAVIDWVWIEIRDSADGITVITEKSALLLANGSVVATDGVSTVPIDVPIGNYYVMVSHRNHLGILTANTVNLSGGTTVLDLTSNSNLIMGGSNGIANMGDGKFALYAGDFNGDGNIQNTDRNAVEPLRGLTGYNNADMNLDGEVQNVDINNFLNPNLGKGEQFTSNRLYAKRKTN</sequence>
<dbReference type="RefSeq" id="WP_188463467.1">
    <property type="nucleotide sequence ID" value="NZ_BMFQ01000002.1"/>
</dbReference>
<evidence type="ECO:0008006" key="3">
    <source>
        <dbReference type="Google" id="ProtNLM"/>
    </source>
</evidence>
<reference evidence="1" key="2">
    <citation type="submission" date="2020-09" db="EMBL/GenBank/DDBJ databases">
        <authorList>
            <person name="Sun Q."/>
            <person name="Zhou Y."/>
        </authorList>
    </citation>
    <scope>NUCLEOTIDE SEQUENCE</scope>
    <source>
        <strain evidence="1">CGMCC 1.12751</strain>
    </source>
</reference>
<proteinExistence type="predicted"/>
<keyword evidence="2" id="KW-1185">Reference proteome</keyword>
<evidence type="ECO:0000313" key="1">
    <source>
        <dbReference type="EMBL" id="GGG44469.1"/>
    </source>
</evidence>
<dbReference type="GO" id="GO:0000272">
    <property type="term" value="P:polysaccharide catabolic process"/>
    <property type="evidence" value="ECO:0007669"/>
    <property type="project" value="InterPro"/>
</dbReference>
<name>A0A917GFW6_9FLAO</name>
<dbReference type="SUPFAM" id="SSF63446">
    <property type="entry name" value="Type I dockerin domain"/>
    <property type="match status" value="1"/>
</dbReference>
<comment type="caution">
    <text evidence="1">The sequence shown here is derived from an EMBL/GenBank/DDBJ whole genome shotgun (WGS) entry which is preliminary data.</text>
</comment>
<dbReference type="Proteomes" id="UP000625976">
    <property type="component" value="Unassembled WGS sequence"/>
</dbReference>
<evidence type="ECO:0000313" key="2">
    <source>
        <dbReference type="Proteomes" id="UP000625976"/>
    </source>
</evidence>
<protein>
    <recommendedName>
        <fullName evidence="3">Dockerin domain-containing protein</fullName>
    </recommendedName>
</protein>
<reference evidence="1" key="1">
    <citation type="journal article" date="2014" name="Int. J. Syst. Evol. Microbiol.">
        <title>Complete genome sequence of Corynebacterium casei LMG S-19264T (=DSM 44701T), isolated from a smear-ripened cheese.</title>
        <authorList>
            <consortium name="US DOE Joint Genome Institute (JGI-PGF)"/>
            <person name="Walter F."/>
            <person name="Albersmeier A."/>
            <person name="Kalinowski J."/>
            <person name="Ruckert C."/>
        </authorList>
    </citation>
    <scope>NUCLEOTIDE SEQUENCE</scope>
    <source>
        <strain evidence="1">CGMCC 1.12751</strain>
    </source>
</reference>
<dbReference type="EMBL" id="BMFQ01000002">
    <property type="protein sequence ID" value="GGG44469.1"/>
    <property type="molecule type" value="Genomic_DNA"/>
</dbReference>
<gene>
    <name evidence="1" type="ORF">GCM10010976_15080</name>
</gene>
<dbReference type="InterPro" id="IPR036439">
    <property type="entry name" value="Dockerin_dom_sf"/>
</dbReference>
<organism evidence="1 2">
    <name type="scientific">Bizionia arctica</name>
    <dbReference type="NCBI Taxonomy" id="1495645"/>
    <lineage>
        <taxon>Bacteria</taxon>
        <taxon>Pseudomonadati</taxon>
        <taxon>Bacteroidota</taxon>
        <taxon>Flavobacteriia</taxon>
        <taxon>Flavobacteriales</taxon>
        <taxon>Flavobacteriaceae</taxon>
        <taxon>Bizionia</taxon>
    </lineage>
</organism>
<accession>A0A917GFW6</accession>